<keyword evidence="5" id="KW-1185">Reference proteome</keyword>
<name>A0A4S8LYZ6_DENBC</name>
<evidence type="ECO:0000313" key="4">
    <source>
        <dbReference type="EMBL" id="THU94473.1"/>
    </source>
</evidence>
<comment type="cofactor">
    <cofactor evidence="1">
        <name>a divalent metal cation</name>
        <dbReference type="ChEBI" id="CHEBI:60240"/>
    </cofactor>
</comment>
<feature type="domain" description="DDE Tnp4" evidence="3">
    <location>
        <begin position="29"/>
        <end position="115"/>
    </location>
</feature>
<dbReference type="OrthoDB" id="2641813at2759"/>
<dbReference type="GO" id="GO:0046872">
    <property type="term" value="F:metal ion binding"/>
    <property type="evidence" value="ECO:0007669"/>
    <property type="project" value="UniProtKB-KW"/>
</dbReference>
<evidence type="ECO:0000256" key="1">
    <source>
        <dbReference type="ARBA" id="ARBA00001968"/>
    </source>
</evidence>
<evidence type="ECO:0000256" key="2">
    <source>
        <dbReference type="ARBA" id="ARBA00022723"/>
    </source>
</evidence>
<gene>
    <name evidence="4" type="ORF">K435DRAFT_819994</name>
</gene>
<proteinExistence type="predicted"/>
<dbReference type="EMBL" id="ML179223">
    <property type="protein sequence ID" value="THU94473.1"/>
    <property type="molecule type" value="Genomic_DNA"/>
</dbReference>
<dbReference type="Pfam" id="PF13359">
    <property type="entry name" value="DDE_Tnp_4"/>
    <property type="match status" value="1"/>
</dbReference>
<evidence type="ECO:0000313" key="5">
    <source>
        <dbReference type="Proteomes" id="UP000297245"/>
    </source>
</evidence>
<reference evidence="4 5" key="1">
    <citation type="journal article" date="2019" name="Nat. Ecol. Evol.">
        <title>Megaphylogeny resolves global patterns of mushroom evolution.</title>
        <authorList>
            <person name="Varga T."/>
            <person name="Krizsan K."/>
            <person name="Foldi C."/>
            <person name="Dima B."/>
            <person name="Sanchez-Garcia M."/>
            <person name="Sanchez-Ramirez S."/>
            <person name="Szollosi G.J."/>
            <person name="Szarkandi J.G."/>
            <person name="Papp V."/>
            <person name="Albert L."/>
            <person name="Andreopoulos W."/>
            <person name="Angelini C."/>
            <person name="Antonin V."/>
            <person name="Barry K.W."/>
            <person name="Bougher N.L."/>
            <person name="Buchanan P."/>
            <person name="Buyck B."/>
            <person name="Bense V."/>
            <person name="Catcheside P."/>
            <person name="Chovatia M."/>
            <person name="Cooper J."/>
            <person name="Damon W."/>
            <person name="Desjardin D."/>
            <person name="Finy P."/>
            <person name="Geml J."/>
            <person name="Haridas S."/>
            <person name="Hughes K."/>
            <person name="Justo A."/>
            <person name="Karasinski D."/>
            <person name="Kautmanova I."/>
            <person name="Kiss B."/>
            <person name="Kocsube S."/>
            <person name="Kotiranta H."/>
            <person name="LaButti K.M."/>
            <person name="Lechner B.E."/>
            <person name="Liimatainen K."/>
            <person name="Lipzen A."/>
            <person name="Lukacs Z."/>
            <person name="Mihaltcheva S."/>
            <person name="Morgado L.N."/>
            <person name="Niskanen T."/>
            <person name="Noordeloos M.E."/>
            <person name="Ohm R.A."/>
            <person name="Ortiz-Santana B."/>
            <person name="Ovrebo C."/>
            <person name="Racz N."/>
            <person name="Riley R."/>
            <person name="Savchenko A."/>
            <person name="Shiryaev A."/>
            <person name="Soop K."/>
            <person name="Spirin V."/>
            <person name="Szebenyi C."/>
            <person name="Tomsovsky M."/>
            <person name="Tulloss R.E."/>
            <person name="Uehling J."/>
            <person name="Grigoriev I.V."/>
            <person name="Vagvolgyi C."/>
            <person name="Papp T."/>
            <person name="Martin F.M."/>
            <person name="Miettinen O."/>
            <person name="Hibbett D.S."/>
            <person name="Nagy L.G."/>
        </authorList>
    </citation>
    <scope>NUCLEOTIDE SEQUENCE [LARGE SCALE GENOMIC DNA]</scope>
    <source>
        <strain evidence="4 5">CBS 962.96</strain>
    </source>
</reference>
<dbReference type="InterPro" id="IPR027806">
    <property type="entry name" value="HARBI1_dom"/>
</dbReference>
<dbReference type="AlphaFoldDB" id="A0A4S8LYZ6"/>
<protein>
    <recommendedName>
        <fullName evidence="3">DDE Tnp4 domain-containing protein</fullName>
    </recommendedName>
</protein>
<keyword evidence="2" id="KW-0479">Metal-binding</keyword>
<organism evidence="4 5">
    <name type="scientific">Dendrothele bispora (strain CBS 962.96)</name>
    <dbReference type="NCBI Taxonomy" id="1314807"/>
    <lineage>
        <taxon>Eukaryota</taxon>
        <taxon>Fungi</taxon>
        <taxon>Dikarya</taxon>
        <taxon>Basidiomycota</taxon>
        <taxon>Agaricomycotina</taxon>
        <taxon>Agaricomycetes</taxon>
        <taxon>Agaricomycetidae</taxon>
        <taxon>Agaricales</taxon>
        <taxon>Agaricales incertae sedis</taxon>
        <taxon>Dendrothele</taxon>
    </lineage>
</organism>
<evidence type="ECO:0000259" key="3">
    <source>
        <dbReference type="Pfam" id="PF13359"/>
    </source>
</evidence>
<sequence>MPTEAEKEEAKTWVEKHSCPEWRDGWCMVDGSLIPLYARPYWYGESYFDRKSNYSLNVQVVSLPNLRIIDLGYGFTGSTHDASAWDHTRLKKEHERLLRPGEWVWADSAYPVRPHFVSLSTSF</sequence>
<dbReference type="Proteomes" id="UP000297245">
    <property type="component" value="Unassembled WGS sequence"/>
</dbReference>
<accession>A0A4S8LYZ6</accession>